<protein>
    <submittedName>
        <fullName evidence="6">Transcriptional regulator, TetR family</fullName>
    </submittedName>
</protein>
<dbReference type="PANTHER" id="PTHR47506">
    <property type="entry name" value="TRANSCRIPTIONAL REGULATORY PROTEIN"/>
    <property type="match status" value="1"/>
</dbReference>
<dbReference type="OrthoDB" id="270177at2"/>
<proteinExistence type="predicted"/>
<keyword evidence="3" id="KW-0804">Transcription</keyword>
<dbReference type="InterPro" id="IPR009057">
    <property type="entry name" value="Homeodomain-like_sf"/>
</dbReference>
<name>A0A1I3LYA4_9PSED</name>
<evidence type="ECO:0000256" key="1">
    <source>
        <dbReference type="ARBA" id="ARBA00023015"/>
    </source>
</evidence>
<dbReference type="Pfam" id="PF16925">
    <property type="entry name" value="TetR_C_13"/>
    <property type="match status" value="1"/>
</dbReference>
<gene>
    <name evidence="6" type="ORF">SAMN05216206_3096</name>
</gene>
<dbReference type="AlphaFoldDB" id="A0A1I3LYA4"/>
<dbReference type="Proteomes" id="UP000243606">
    <property type="component" value="Unassembled WGS sequence"/>
</dbReference>
<dbReference type="Pfam" id="PF00440">
    <property type="entry name" value="TetR_N"/>
    <property type="match status" value="1"/>
</dbReference>
<dbReference type="STRING" id="425504.SAMN05216206_3096"/>
<dbReference type="SUPFAM" id="SSF46689">
    <property type="entry name" value="Homeodomain-like"/>
    <property type="match status" value="1"/>
</dbReference>
<dbReference type="RefSeq" id="WP_090243899.1">
    <property type="nucleotide sequence ID" value="NZ_FOQL01000004.1"/>
</dbReference>
<keyword evidence="7" id="KW-1185">Reference proteome</keyword>
<evidence type="ECO:0000256" key="3">
    <source>
        <dbReference type="ARBA" id="ARBA00023163"/>
    </source>
</evidence>
<accession>A0A1I3LYA4</accession>
<dbReference type="EMBL" id="FOQL01000004">
    <property type="protein sequence ID" value="SFI89416.1"/>
    <property type="molecule type" value="Genomic_DNA"/>
</dbReference>
<evidence type="ECO:0000313" key="6">
    <source>
        <dbReference type="EMBL" id="SFI89416.1"/>
    </source>
</evidence>
<dbReference type="GO" id="GO:0003677">
    <property type="term" value="F:DNA binding"/>
    <property type="evidence" value="ECO:0007669"/>
    <property type="project" value="UniProtKB-UniRule"/>
</dbReference>
<dbReference type="InterPro" id="IPR011075">
    <property type="entry name" value="TetR_C"/>
</dbReference>
<dbReference type="InterPro" id="IPR036271">
    <property type="entry name" value="Tet_transcr_reg_TetR-rel_C_sf"/>
</dbReference>
<dbReference type="PROSITE" id="PS50977">
    <property type="entry name" value="HTH_TETR_2"/>
    <property type="match status" value="1"/>
</dbReference>
<reference evidence="7" key="1">
    <citation type="submission" date="2016-10" db="EMBL/GenBank/DDBJ databases">
        <authorList>
            <person name="Varghese N."/>
            <person name="Submissions S."/>
        </authorList>
    </citation>
    <scope>NUCLEOTIDE SEQUENCE [LARGE SCALE GENOMIC DNA]</scope>
    <source>
        <strain evidence="7">LMG 24016</strain>
    </source>
</reference>
<dbReference type="Gene3D" id="1.10.357.10">
    <property type="entry name" value="Tetracycline Repressor, domain 2"/>
    <property type="match status" value="1"/>
</dbReference>
<evidence type="ECO:0000313" key="7">
    <source>
        <dbReference type="Proteomes" id="UP000243606"/>
    </source>
</evidence>
<feature type="domain" description="HTH tetR-type" evidence="5">
    <location>
        <begin position="6"/>
        <end position="66"/>
    </location>
</feature>
<dbReference type="Gene3D" id="1.10.10.60">
    <property type="entry name" value="Homeodomain-like"/>
    <property type="match status" value="1"/>
</dbReference>
<evidence type="ECO:0000256" key="2">
    <source>
        <dbReference type="ARBA" id="ARBA00023125"/>
    </source>
</evidence>
<evidence type="ECO:0000259" key="5">
    <source>
        <dbReference type="PROSITE" id="PS50977"/>
    </source>
</evidence>
<feature type="DNA-binding region" description="H-T-H motif" evidence="4">
    <location>
        <begin position="29"/>
        <end position="48"/>
    </location>
</feature>
<keyword evidence="1" id="KW-0805">Transcription regulation</keyword>
<sequence length="202" mass="21849">MARTARFDRPVALQRAVELFWSRGYYASSMKHIERALDMRPGSLYATFGSKSGLFSEALDAYAARSGEDFRQILDSAPSVIEGLQRYLHALAGCCMGAAQAPAQACMLIKTLLEVNAEDAALLAKVDAMLAMIEARLCEALTQAKAAGELRAEVDCARLARLLQAQIMGLRAFATRDVSDEQIAALADDMASLLDGFRVQPG</sequence>
<dbReference type="PANTHER" id="PTHR47506:SF10">
    <property type="entry name" value="TRANSCRIPTIONAL REGULATORY PROTEIN"/>
    <property type="match status" value="1"/>
</dbReference>
<dbReference type="InterPro" id="IPR001647">
    <property type="entry name" value="HTH_TetR"/>
</dbReference>
<keyword evidence="2 4" id="KW-0238">DNA-binding</keyword>
<organism evidence="6 7">
    <name type="scientific">Pseudomonas guineae</name>
    <dbReference type="NCBI Taxonomy" id="425504"/>
    <lineage>
        <taxon>Bacteria</taxon>
        <taxon>Pseudomonadati</taxon>
        <taxon>Pseudomonadota</taxon>
        <taxon>Gammaproteobacteria</taxon>
        <taxon>Pseudomonadales</taxon>
        <taxon>Pseudomonadaceae</taxon>
        <taxon>Pseudomonas</taxon>
    </lineage>
</organism>
<dbReference type="SUPFAM" id="SSF48498">
    <property type="entry name" value="Tetracyclin repressor-like, C-terminal domain"/>
    <property type="match status" value="1"/>
</dbReference>
<evidence type="ECO:0000256" key="4">
    <source>
        <dbReference type="PROSITE-ProRule" id="PRU00335"/>
    </source>
</evidence>